<dbReference type="RefSeq" id="WP_002719084.1">
    <property type="nucleotide sequence ID" value="NZ_UFSI01000001.1"/>
</dbReference>
<dbReference type="OrthoDB" id="8265650at2"/>
<feature type="compositionally biased region" description="Basic and acidic residues" evidence="1">
    <location>
        <begin position="177"/>
        <end position="189"/>
    </location>
</feature>
<reference evidence="2 3" key="1">
    <citation type="submission" date="2018-06" db="EMBL/GenBank/DDBJ databases">
        <authorList>
            <consortium name="Pathogen Informatics"/>
            <person name="Doyle S."/>
        </authorList>
    </citation>
    <scope>NUCLEOTIDE SEQUENCE [LARGE SCALE GENOMIC DNA]</scope>
    <source>
        <strain evidence="2 3">NCTC12722</strain>
    </source>
</reference>
<proteinExistence type="predicted"/>
<dbReference type="AlphaFoldDB" id="A0A380W7U7"/>
<evidence type="ECO:0000256" key="1">
    <source>
        <dbReference type="SAM" id="MobiDB-lite"/>
    </source>
</evidence>
<protein>
    <submittedName>
        <fullName evidence="2">Uncharacterized protein</fullName>
    </submittedName>
</protein>
<gene>
    <name evidence="2" type="ORF">NCTC12722_01422</name>
</gene>
<name>A0A380W7U7_AFIFE</name>
<organism evidence="2 3">
    <name type="scientific">Afipia felis</name>
    <name type="common">Cat scratch disease bacillus</name>
    <dbReference type="NCBI Taxonomy" id="1035"/>
    <lineage>
        <taxon>Bacteria</taxon>
        <taxon>Pseudomonadati</taxon>
        <taxon>Pseudomonadota</taxon>
        <taxon>Alphaproteobacteria</taxon>
        <taxon>Hyphomicrobiales</taxon>
        <taxon>Nitrobacteraceae</taxon>
        <taxon>Afipia</taxon>
    </lineage>
</organism>
<dbReference type="EMBL" id="UIGB01000001">
    <property type="protein sequence ID" value="SUU84235.1"/>
    <property type="molecule type" value="Genomic_DNA"/>
</dbReference>
<feature type="region of interest" description="Disordered" evidence="1">
    <location>
        <begin position="177"/>
        <end position="210"/>
    </location>
</feature>
<dbReference type="Proteomes" id="UP000254343">
    <property type="component" value="Unassembled WGS sequence"/>
</dbReference>
<evidence type="ECO:0000313" key="3">
    <source>
        <dbReference type="Proteomes" id="UP000254343"/>
    </source>
</evidence>
<accession>A0A380W7U7</accession>
<evidence type="ECO:0000313" key="2">
    <source>
        <dbReference type="EMBL" id="SUU84235.1"/>
    </source>
</evidence>
<sequence>MPAAPGTPEYAANLALGHLGVPELASLDDQTTRARNVRRFFASTRDALLRRKDWNFASSWFTPTRDTVDSLGHFKGRYPMPSDCIAVRELKGCENSAWALESGQVTVAGAGVTATVLVTNQISPIVRYTRRIENVALWDALFVEAFGYFHAADLATALGKSKSMAAEMRGIGEDKVPLAAKVDSKEQSKAHRRPPTSWELARHRPSRYRR</sequence>